<dbReference type="GO" id="GO:0003677">
    <property type="term" value="F:DNA binding"/>
    <property type="evidence" value="ECO:0007669"/>
    <property type="project" value="UniProtKB-UniRule"/>
</dbReference>
<gene>
    <name evidence="6" type="ORF">GCM10007100_13860</name>
</gene>
<feature type="DNA-binding region" description="H-T-H motif" evidence="4">
    <location>
        <begin position="28"/>
        <end position="47"/>
    </location>
</feature>
<accession>A0A918TKL8</accession>
<reference evidence="6" key="2">
    <citation type="submission" date="2020-09" db="EMBL/GenBank/DDBJ databases">
        <authorList>
            <person name="Sun Q."/>
            <person name="Kim S."/>
        </authorList>
    </citation>
    <scope>NUCLEOTIDE SEQUENCE</scope>
    <source>
        <strain evidence="6">KCTC 12988</strain>
    </source>
</reference>
<dbReference type="PANTHER" id="PTHR47506:SF6">
    <property type="entry name" value="HTH-TYPE TRANSCRIPTIONAL REPRESSOR NEMR"/>
    <property type="match status" value="1"/>
</dbReference>
<keyword evidence="2 4" id="KW-0238">DNA-binding</keyword>
<evidence type="ECO:0000256" key="2">
    <source>
        <dbReference type="ARBA" id="ARBA00023125"/>
    </source>
</evidence>
<feature type="domain" description="HTH tetR-type" evidence="5">
    <location>
        <begin position="5"/>
        <end position="65"/>
    </location>
</feature>
<keyword evidence="3" id="KW-0804">Transcription</keyword>
<sequence>MTPETEKQNQVLDAALEVFLRYGFKKATMGDIADKAGMSRPSLYLVFANKEDIFRAVITRKEEEFCQETDRKFLQCCGLRERLTAVLETWILEPFTLVSASPQAEEILEFAYTFAPDLRKQMLESMESKLLEAMSVDSQGISSKDRELSRTVLARLIAVSTIEMKHSITLPSELQQLLEATVEVHASYLENRDYHGS</sequence>
<dbReference type="AlphaFoldDB" id="A0A918TKL8"/>
<comment type="caution">
    <text evidence="6">The sequence shown here is derived from an EMBL/GenBank/DDBJ whole genome shotgun (WGS) entry which is preliminary data.</text>
</comment>
<evidence type="ECO:0000256" key="1">
    <source>
        <dbReference type="ARBA" id="ARBA00023015"/>
    </source>
</evidence>
<dbReference type="EMBL" id="BMXI01000005">
    <property type="protein sequence ID" value="GHC49192.1"/>
    <property type="molecule type" value="Genomic_DNA"/>
</dbReference>
<dbReference type="InterPro" id="IPR009057">
    <property type="entry name" value="Homeodomain-like_sf"/>
</dbReference>
<dbReference type="SUPFAM" id="SSF46689">
    <property type="entry name" value="Homeodomain-like"/>
    <property type="match status" value="1"/>
</dbReference>
<name>A0A918TKL8_9BACT</name>
<dbReference type="RefSeq" id="WP_189568820.1">
    <property type="nucleotide sequence ID" value="NZ_BMXI01000005.1"/>
</dbReference>
<dbReference type="Pfam" id="PF00440">
    <property type="entry name" value="TetR_N"/>
    <property type="match status" value="1"/>
</dbReference>
<organism evidence="6 7">
    <name type="scientific">Roseibacillus persicicus</name>
    <dbReference type="NCBI Taxonomy" id="454148"/>
    <lineage>
        <taxon>Bacteria</taxon>
        <taxon>Pseudomonadati</taxon>
        <taxon>Verrucomicrobiota</taxon>
        <taxon>Verrucomicrobiia</taxon>
        <taxon>Verrucomicrobiales</taxon>
        <taxon>Verrucomicrobiaceae</taxon>
        <taxon>Roseibacillus</taxon>
    </lineage>
</organism>
<evidence type="ECO:0000256" key="4">
    <source>
        <dbReference type="PROSITE-ProRule" id="PRU00335"/>
    </source>
</evidence>
<evidence type="ECO:0000313" key="6">
    <source>
        <dbReference type="EMBL" id="GHC49192.1"/>
    </source>
</evidence>
<dbReference type="PROSITE" id="PS50977">
    <property type="entry name" value="HTH_TETR_2"/>
    <property type="match status" value="1"/>
</dbReference>
<evidence type="ECO:0000313" key="7">
    <source>
        <dbReference type="Proteomes" id="UP000644507"/>
    </source>
</evidence>
<dbReference type="InterPro" id="IPR001647">
    <property type="entry name" value="HTH_TetR"/>
</dbReference>
<dbReference type="PRINTS" id="PR00455">
    <property type="entry name" value="HTHTETR"/>
</dbReference>
<evidence type="ECO:0000259" key="5">
    <source>
        <dbReference type="PROSITE" id="PS50977"/>
    </source>
</evidence>
<dbReference type="Proteomes" id="UP000644507">
    <property type="component" value="Unassembled WGS sequence"/>
</dbReference>
<keyword evidence="1" id="KW-0805">Transcription regulation</keyword>
<keyword evidence="7" id="KW-1185">Reference proteome</keyword>
<reference evidence="6" key="1">
    <citation type="journal article" date="2014" name="Int. J. Syst. Evol. Microbiol.">
        <title>Complete genome sequence of Corynebacterium casei LMG S-19264T (=DSM 44701T), isolated from a smear-ripened cheese.</title>
        <authorList>
            <consortium name="US DOE Joint Genome Institute (JGI-PGF)"/>
            <person name="Walter F."/>
            <person name="Albersmeier A."/>
            <person name="Kalinowski J."/>
            <person name="Ruckert C."/>
        </authorList>
    </citation>
    <scope>NUCLEOTIDE SEQUENCE</scope>
    <source>
        <strain evidence="6">KCTC 12988</strain>
    </source>
</reference>
<evidence type="ECO:0000256" key="3">
    <source>
        <dbReference type="ARBA" id="ARBA00023163"/>
    </source>
</evidence>
<protein>
    <submittedName>
        <fullName evidence="6">TetR family transcriptional regulator</fullName>
    </submittedName>
</protein>
<dbReference type="PANTHER" id="PTHR47506">
    <property type="entry name" value="TRANSCRIPTIONAL REGULATORY PROTEIN"/>
    <property type="match status" value="1"/>
</dbReference>
<dbReference type="Gene3D" id="1.10.357.10">
    <property type="entry name" value="Tetracycline Repressor, domain 2"/>
    <property type="match status" value="1"/>
</dbReference>
<proteinExistence type="predicted"/>